<dbReference type="SMART" id="SM01008">
    <property type="entry name" value="Ald_Xan_dh_C"/>
    <property type="match status" value="1"/>
</dbReference>
<dbReference type="Gene3D" id="3.90.1170.50">
    <property type="entry name" value="Aldehyde oxidase/xanthine dehydrogenase, a/b hammerhead"/>
    <property type="match status" value="1"/>
</dbReference>
<dbReference type="Proteomes" id="UP000019666">
    <property type="component" value="Unassembled WGS sequence"/>
</dbReference>
<dbReference type="EMBL" id="AOSK01000118">
    <property type="protein sequence ID" value="EYD74315.1"/>
    <property type="molecule type" value="Genomic_DNA"/>
</dbReference>
<dbReference type="PANTHER" id="PTHR11908">
    <property type="entry name" value="XANTHINE DEHYDROGENASE"/>
    <property type="match status" value="1"/>
</dbReference>
<evidence type="ECO:0000313" key="6">
    <source>
        <dbReference type="Proteomes" id="UP000019666"/>
    </source>
</evidence>
<dbReference type="Pfam" id="PF01315">
    <property type="entry name" value="Ald_Xan_dh_C"/>
    <property type="match status" value="1"/>
</dbReference>
<comment type="caution">
    <text evidence="5">The sequence shown here is derived from an EMBL/GenBank/DDBJ whole genome shotgun (WGS) entry which is preliminary data.</text>
</comment>
<protein>
    <submittedName>
        <fullName evidence="5">Aldehyde oxidase and xanthine dehydrogenase, molybdopterin binding protein</fullName>
    </submittedName>
</protein>
<keyword evidence="2" id="KW-0560">Oxidoreductase</keyword>
<evidence type="ECO:0000259" key="4">
    <source>
        <dbReference type="SMART" id="SM01008"/>
    </source>
</evidence>
<evidence type="ECO:0000256" key="1">
    <source>
        <dbReference type="ARBA" id="ARBA00022505"/>
    </source>
</evidence>
<evidence type="ECO:0000256" key="2">
    <source>
        <dbReference type="ARBA" id="ARBA00023002"/>
    </source>
</evidence>
<accession>A0A017HJ04</accession>
<dbReference type="RefSeq" id="WP_211262842.1">
    <property type="nucleotide sequence ID" value="NZ_KK088567.1"/>
</dbReference>
<keyword evidence="6" id="KW-1185">Reference proteome</keyword>
<dbReference type="AlphaFoldDB" id="A0A017HJ04"/>
<organism evidence="5 6">
    <name type="scientific">Rubellimicrobium mesophilum DSM 19309</name>
    <dbReference type="NCBI Taxonomy" id="442562"/>
    <lineage>
        <taxon>Bacteria</taxon>
        <taxon>Pseudomonadati</taxon>
        <taxon>Pseudomonadota</taxon>
        <taxon>Alphaproteobacteria</taxon>
        <taxon>Rhodobacterales</taxon>
        <taxon>Roseobacteraceae</taxon>
        <taxon>Rubellimicrobium</taxon>
    </lineage>
</organism>
<gene>
    <name evidence="5" type="ORF">Rumeso_04179</name>
</gene>
<reference evidence="5 6" key="1">
    <citation type="submission" date="2013-02" db="EMBL/GenBank/DDBJ databases">
        <authorList>
            <person name="Fiebig A."/>
            <person name="Goeker M."/>
            <person name="Klenk H.-P.P."/>
        </authorList>
    </citation>
    <scope>NUCLEOTIDE SEQUENCE [LARGE SCALE GENOMIC DNA]</scope>
    <source>
        <strain evidence="5 6">DSM 19309</strain>
    </source>
</reference>
<dbReference type="HOGENOM" id="CLU_1304124_0_0_5"/>
<sequence>MTTRIGQPTPRIDGRAKVTGRALYPSDEDVKNPTSAFLLTSAIAKGRIKGFDLEEAQALPDVLDILTHENVGDEAKVPEQQSGGETTTTMQDDRVWHDGRIIGIVLADSYEVARDAAFRVRVHFEREVHSATFDCPGVDEERREPGEHEDYDVGDVASALARAEVTVDERYETPTSTTTPSSSSPPPPSGTATSSPSGSRASSPMACPATS</sequence>
<feature type="region of interest" description="Disordered" evidence="3">
    <location>
        <begin position="135"/>
        <end position="211"/>
    </location>
</feature>
<dbReference type="GO" id="GO:0016491">
    <property type="term" value="F:oxidoreductase activity"/>
    <property type="evidence" value="ECO:0007669"/>
    <property type="project" value="UniProtKB-KW"/>
</dbReference>
<proteinExistence type="predicted"/>
<dbReference type="PATRIC" id="fig|442562.3.peg.4115"/>
<feature type="domain" description="Aldehyde oxidase/xanthine dehydrogenase a/b hammerhead" evidence="4">
    <location>
        <begin position="19"/>
        <end position="128"/>
    </location>
</feature>
<name>A0A017HJ04_9RHOB</name>
<feature type="region of interest" description="Disordered" evidence="3">
    <location>
        <begin position="1"/>
        <end position="20"/>
    </location>
</feature>
<keyword evidence="1" id="KW-0500">Molybdenum</keyword>
<feature type="compositionally biased region" description="Basic and acidic residues" evidence="3">
    <location>
        <begin position="139"/>
        <end position="148"/>
    </location>
</feature>
<dbReference type="InterPro" id="IPR000674">
    <property type="entry name" value="Ald_Oxase/Xan_DH_a/b"/>
</dbReference>
<dbReference type="InterPro" id="IPR016208">
    <property type="entry name" value="Ald_Oxase/xanthine_DH-like"/>
</dbReference>
<feature type="compositionally biased region" description="Low complexity" evidence="3">
    <location>
        <begin position="173"/>
        <end position="182"/>
    </location>
</feature>
<dbReference type="SUPFAM" id="SSF54665">
    <property type="entry name" value="CO dehydrogenase molybdoprotein N-domain-like"/>
    <property type="match status" value="1"/>
</dbReference>
<dbReference type="GO" id="GO:0005506">
    <property type="term" value="F:iron ion binding"/>
    <property type="evidence" value="ECO:0007669"/>
    <property type="project" value="InterPro"/>
</dbReference>
<feature type="compositionally biased region" description="Low complexity" evidence="3">
    <location>
        <begin position="190"/>
        <end position="204"/>
    </location>
</feature>
<dbReference type="STRING" id="442562.Rumeso_04179"/>
<dbReference type="PANTHER" id="PTHR11908:SF132">
    <property type="entry name" value="ALDEHYDE OXIDASE 1-RELATED"/>
    <property type="match status" value="1"/>
</dbReference>
<dbReference type="InterPro" id="IPR036856">
    <property type="entry name" value="Ald_Oxase/Xan_DH_a/b_sf"/>
</dbReference>
<evidence type="ECO:0000256" key="3">
    <source>
        <dbReference type="SAM" id="MobiDB-lite"/>
    </source>
</evidence>
<evidence type="ECO:0000313" key="5">
    <source>
        <dbReference type="EMBL" id="EYD74315.1"/>
    </source>
</evidence>